<accession>U7V7A1</accession>
<gene>
    <name evidence="1" type="ORF">HMPREF0742_00169</name>
</gene>
<dbReference type="EMBL" id="AXZG01000008">
    <property type="protein sequence ID" value="ERT67582.1"/>
    <property type="molecule type" value="Genomic_DNA"/>
</dbReference>
<proteinExistence type="predicted"/>
<name>U7V7A1_9MICC</name>
<dbReference type="Proteomes" id="UP000017174">
    <property type="component" value="Unassembled WGS sequence"/>
</dbReference>
<evidence type="ECO:0000313" key="2">
    <source>
        <dbReference type="Proteomes" id="UP000017174"/>
    </source>
</evidence>
<evidence type="ECO:0000313" key="1">
    <source>
        <dbReference type="EMBL" id="ERT67582.1"/>
    </source>
</evidence>
<dbReference type="HOGENOM" id="CLU_3221558_0_0_11"/>
<dbReference type="AlphaFoldDB" id="U7V7A1"/>
<sequence length="44" mass="4924">MSLGTWVHSLWWSTEIAAGRSPVRIIGDPCTASVYKSAYPYIHD</sequence>
<organism evidence="1 2">
    <name type="scientific">Rothia aeria F0184</name>
    <dbReference type="NCBI Taxonomy" id="888019"/>
    <lineage>
        <taxon>Bacteria</taxon>
        <taxon>Bacillati</taxon>
        <taxon>Actinomycetota</taxon>
        <taxon>Actinomycetes</taxon>
        <taxon>Micrococcales</taxon>
        <taxon>Micrococcaceae</taxon>
        <taxon>Rothia</taxon>
    </lineage>
</organism>
<comment type="caution">
    <text evidence="1">The sequence shown here is derived from an EMBL/GenBank/DDBJ whole genome shotgun (WGS) entry which is preliminary data.</text>
</comment>
<reference evidence="1 2" key="1">
    <citation type="submission" date="2013-08" db="EMBL/GenBank/DDBJ databases">
        <authorList>
            <person name="Weinstock G."/>
            <person name="Sodergren E."/>
            <person name="Wylie T."/>
            <person name="Fulton L."/>
            <person name="Fulton R."/>
            <person name="Fronick C."/>
            <person name="O'Laughlin M."/>
            <person name="Godfrey J."/>
            <person name="Miner T."/>
            <person name="Herter B."/>
            <person name="Appelbaum E."/>
            <person name="Cordes M."/>
            <person name="Lek S."/>
            <person name="Wollam A."/>
            <person name="Pepin K.H."/>
            <person name="Palsikar V.B."/>
            <person name="Mitreva M."/>
            <person name="Wilson R.K."/>
        </authorList>
    </citation>
    <scope>NUCLEOTIDE SEQUENCE [LARGE SCALE GENOMIC DNA]</scope>
    <source>
        <strain evidence="1 2">F0184</strain>
    </source>
</reference>
<protein>
    <submittedName>
        <fullName evidence="1">Uncharacterized protein</fullName>
    </submittedName>
</protein>